<evidence type="ECO:0000313" key="1">
    <source>
        <dbReference type="EMBL" id="MET3525298.1"/>
    </source>
</evidence>
<organism evidence="1 2">
    <name type="scientific">Phenylobacterium koreense</name>
    <dbReference type="NCBI Taxonomy" id="266125"/>
    <lineage>
        <taxon>Bacteria</taxon>
        <taxon>Pseudomonadati</taxon>
        <taxon>Pseudomonadota</taxon>
        <taxon>Alphaproteobacteria</taxon>
        <taxon>Caulobacterales</taxon>
        <taxon>Caulobacteraceae</taxon>
        <taxon>Phenylobacterium</taxon>
    </lineage>
</organism>
<protein>
    <submittedName>
        <fullName evidence="1">Uncharacterized protein</fullName>
    </submittedName>
</protein>
<accession>A0ABV2EE46</accession>
<evidence type="ECO:0000313" key="2">
    <source>
        <dbReference type="Proteomes" id="UP001549110"/>
    </source>
</evidence>
<keyword evidence="2" id="KW-1185">Reference proteome</keyword>
<dbReference type="RefSeq" id="WP_331928221.1">
    <property type="nucleotide sequence ID" value="NZ_JBEPLU010000001.1"/>
</dbReference>
<gene>
    <name evidence="1" type="ORF">ABID41_000393</name>
</gene>
<name>A0ABV2EE46_9CAUL</name>
<reference evidence="1 2" key="1">
    <citation type="submission" date="2024-06" db="EMBL/GenBank/DDBJ databases">
        <title>Genomic Encyclopedia of Type Strains, Phase IV (KMG-IV): sequencing the most valuable type-strain genomes for metagenomic binning, comparative biology and taxonomic classification.</title>
        <authorList>
            <person name="Goeker M."/>
        </authorList>
    </citation>
    <scope>NUCLEOTIDE SEQUENCE [LARGE SCALE GENOMIC DNA]</scope>
    <source>
        <strain evidence="1 2">DSM 17809</strain>
    </source>
</reference>
<comment type="caution">
    <text evidence="1">The sequence shown here is derived from an EMBL/GenBank/DDBJ whole genome shotgun (WGS) entry which is preliminary data.</text>
</comment>
<dbReference type="EMBL" id="JBEPLU010000001">
    <property type="protein sequence ID" value="MET3525298.1"/>
    <property type="molecule type" value="Genomic_DNA"/>
</dbReference>
<sequence length="92" mass="9845">MDALAVSLGLIACLVIGQMGQQPSADELAADAWIIERDVVSLLHTMSSPVESCYNMTLPNADMSEDLLMLARDRAGMMLATSCDPTIIAQMT</sequence>
<dbReference type="Proteomes" id="UP001549110">
    <property type="component" value="Unassembled WGS sequence"/>
</dbReference>
<proteinExistence type="predicted"/>